<dbReference type="EMBL" id="JACEON010000003">
    <property type="protein sequence ID" value="MBA4610920.1"/>
    <property type="molecule type" value="Genomic_DNA"/>
</dbReference>
<reference evidence="1 2" key="1">
    <citation type="submission" date="2020-07" db="EMBL/GenBank/DDBJ databases">
        <authorList>
            <person name="Li M."/>
        </authorList>
    </citation>
    <scope>NUCLEOTIDE SEQUENCE [LARGE SCALE GENOMIC DNA]</scope>
    <source>
        <strain evidence="1 2">DSM 23284</strain>
    </source>
</reference>
<dbReference type="NCBIfam" id="TIGR01560">
    <property type="entry name" value="put_DNA_pack"/>
    <property type="match status" value="1"/>
</dbReference>
<organism evidence="1 2">
    <name type="scientific">Stappia taiwanensis</name>
    <dbReference type="NCBI Taxonomy" id="992267"/>
    <lineage>
        <taxon>Bacteria</taxon>
        <taxon>Pseudomonadati</taxon>
        <taxon>Pseudomonadota</taxon>
        <taxon>Alphaproteobacteria</taxon>
        <taxon>Hyphomicrobiales</taxon>
        <taxon>Stappiaceae</taxon>
        <taxon>Stappia</taxon>
    </lineage>
</organism>
<accession>A0A838XVP8</accession>
<protein>
    <submittedName>
        <fullName evidence="1">Phage head-tail connector protein</fullName>
    </submittedName>
</protein>
<evidence type="ECO:0000313" key="2">
    <source>
        <dbReference type="Proteomes" id="UP000559404"/>
    </source>
</evidence>
<dbReference type="Proteomes" id="UP000559404">
    <property type="component" value="Unassembled WGS sequence"/>
</dbReference>
<gene>
    <name evidence="1" type="ORF">H1W37_04605</name>
</gene>
<dbReference type="RefSeq" id="WP_181759110.1">
    <property type="nucleotide sequence ID" value="NZ_BMCR01000004.1"/>
</dbReference>
<sequence>MTAIVTTQPAAEPVSVEEARQHLRLTSTAEDGLIARLIRTARAHVESVTRRALITQGWRYYLDDWPPGRVIYLPVAPVASVESVLVFAGDGAPVAVAPASLRLDGASGAPRLKVAAGAPGPLDGFNGIEVDFTAGYGADASAVPPVLVQAVLLLTAHWFEHRALGVETAMAAVPAGLDALLGRYRSLRL</sequence>
<dbReference type="InterPro" id="IPR021146">
    <property type="entry name" value="Phage_gp6-like_head-tail"/>
</dbReference>
<dbReference type="NCBIfam" id="TIGR02215">
    <property type="entry name" value="phage_chp_gp8"/>
    <property type="match status" value="1"/>
</dbReference>
<dbReference type="InterPro" id="IPR006450">
    <property type="entry name" value="Phage_HK97_gp6-like"/>
</dbReference>
<comment type="caution">
    <text evidence="1">The sequence shown here is derived from an EMBL/GenBank/DDBJ whole genome shotgun (WGS) entry which is preliminary data.</text>
</comment>
<keyword evidence="2" id="KW-1185">Reference proteome</keyword>
<dbReference type="CDD" id="cd08054">
    <property type="entry name" value="gp6"/>
    <property type="match status" value="1"/>
</dbReference>
<proteinExistence type="predicted"/>
<dbReference type="Pfam" id="PF05135">
    <property type="entry name" value="Phage_connect_1"/>
    <property type="match status" value="1"/>
</dbReference>
<dbReference type="InterPro" id="IPR011738">
    <property type="entry name" value="Phage_CHP"/>
</dbReference>
<name>A0A838XVP8_9HYPH</name>
<dbReference type="AlphaFoldDB" id="A0A838XVP8"/>
<evidence type="ECO:0000313" key="1">
    <source>
        <dbReference type="EMBL" id="MBA4610920.1"/>
    </source>
</evidence>
<dbReference type="Gene3D" id="1.10.3230.30">
    <property type="entry name" value="Phage gp6-like head-tail connector protein"/>
    <property type="match status" value="1"/>
</dbReference>
<reference evidence="1 2" key="2">
    <citation type="submission" date="2020-08" db="EMBL/GenBank/DDBJ databases">
        <title>Stappia taiwanensis sp. nov., isolated from a coastal thermal spring.</title>
        <authorList>
            <person name="Kampfer P."/>
        </authorList>
    </citation>
    <scope>NUCLEOTIDE SEQUENCE [LARGE SCALE GENOMIC DNA]</scope>
    <source>
        <strain evidence="1 2">DSM 23284</strain>
    </source>
</reference>